<feature type="transmembrane region" description="Helical" evidence="8">
    <location>
        <begin position="139"/>
        <end position="172"/>
    </location>
</feature>
<keyword evidence="4 8" id="KW-1003">Cell membrane</keyword>
<dbReference type="GO" id="GO:0005886">
    <property type="term" value="C:plasma membrane"/>
    <property type="evidence" value="ECO:0007669"/>
    <property type="project" value="UniProtKB-SubCell"/>
</dbReference>
<evidence type="ECO:0000256" key="4">
    <source>
        <dbReference type="ARBA" id="ARBA00022475"/>
    </source>
</evidence>
<keyword evidence="3" id="KW-0813">Transport</keyword>
<evidence type="ECO:0000256" key="8">
    <source>
        <dbReference type="RuleBase" id="RU363041"/>
    </source>
</evidence>
<keyword evidence="7 8" id="KW-0472">Membrane</keyword>
<keyword evidence="6 8" id="KW-1133">Transmembrane helix</keyword>
<dbReference type="PANTHER" id="PTHR30269:SF0">
    <property type="entry name" value="MEMBRANE TRANSPORTER PROTEIN YFCA-RELATED"/>
    <property type="match status" value="1"/>
</dbReference>
<keyword evidence="5 8" id="KW-0812">Transmembrane</keyword>
<protein>
    <recommendedName>
        <fullName evidence="8">Probable membrane transporter protein</fullName>
    </recommendedName>
</protein>
<comment type="subcellular location">
    <subcellularLocation>
        <location evidence="1 8">Cell membrane</location>
        <topology evidence="1 8">Multi-pass membrane protein</topology>
    </subcellularLocation>
</comment>
<comment type="similarity">
    <text evidence="2 8">Belongs to the 4-toluene sulfonate uptake permease (TSUP) (TC 2.A.102) family.</text>
</comment>
<reference evidence="9" key="1">
    <citation type="submission" date="2024-02" db="EMBL/GenBank/DDBJ databases">
        <title>Sediminibacterium planktonica sp. nov. and Sediminibacterium longus sp. nov., isolated from surface lake and river water.</title>
        <authorList>
            <person name="Watanabe K."/>
            <person name="Takemine S."/>
            <person name="Ishii Y."/>
            <person name="Ogata Y."/>
            <person name="Shindo C."/>
            <person name="Suda W."/>
        </authorList>
    </citation>
    <scope>NUCLEOTIDE SEQUENCE</scope>
    <source>
        <strain evidence="9">KACHI17</strain>
    </source>
</reference>
<evidence type="ECO:0000256" key="3">
    <source>
        <dbReference type="ARBA" id="ARBA00022448"/>
    </source>
</evidence>
<dbReference type="PANTHER" id="PTHR30269">
    <property type="entry name" value="TRANSMEMBRANE PROTEIN YFCA"/>
    <property type="match status" value="1"/>
</dbReference>
<evidence type="ECO:0000256" key="7">
    <source>
        <dbReference type="ARBA" id="ARBA00023136"/>
    </source>
</evidence>
<name>A0AAT9GGU3_9BACT</name>
<evidence type="ECO:0000256" key="1">
    <source>
        <dbReference type="ARBA" id="ARBA00004651"/>
    </source>
</evidence>
<evidence type="ECO:0000256" key="5">
    <source>
        <dbReference type="ARBA" id="ARBA00022692"/>
    </source>
</evidence>
<feature type="transmembrane region" description="Helical" evidence="8">
    <location>
        <begin position="232"/>
        <end position="250"/>
    </location>
</feature>
<gene>
    <name evidence="9" type="ORF">KACHI17_07670</name>
</gene>
<dbReference type="Pfam" id="PF01925">
    <property type="entry name" value="TauE"/>
    <property type="match status" value="1"/>
</dbReference>
<evidence type="ECO:0000256" key="6">
    <source>
        <dbReference type="ARBA" id="ARBA00022989"/>
    </source>
</evidence>
<evidence type="ECO:0000256" key="2">
    <source>
        <dbReference type="ARBA" id="ARBA00009142"/>
    </source>
</evidence>
<dbReference type="InterPro" id="IPR002781">
    <property type="entry name" value="TM_pro_TauE-like"/>
</dbReference>
<dbReference type="EMBL" id="AP029612">
    <property type="protein sequence ID" value="BFG69886.1"/>
    <property type="molecule type" value="Genomic_DNA"/>
</dbReference>
<evidence type="ECO:0000313" key="9">
    <source>
        <dbReference type="EMBL" id="BFG69886.1"/>
    </source>
</evidence>
<dbReference type="RefSeq" id="WP_353550187.1">
    <property type="nucleotide sequence ID" value="NZ_AP029612.1"/>
</dbReference>
<feature type="transmembrane region" description="Helical" evidence="8">
    <location>
        <begin position="101"/>
        <end position="118"/>
    </location>
</feature>
<sequence>MDTFTLILLCVAAFSAGFVDAIVGGGGLIQTPAALVLLPDLPVSTVIGSIKIPSFSGTFFAARQYLKKVQLNWKLTFVMCMTAFVAAFAGSELLTLVSNKYMKPVIFIVLILVAIYTYTKKDFGQQVHKKHSDKKVIRLSILISLVIGFYDGFIGPGAGSFLVVAFIAILGFDFLQASANAKIVNLSTNLGSIVLFLLKGSILWTVAIPMAISNAVGGMIGASLAIKKGNQFIRIFFLIIVIATLLRFGYDVFVG</sequence>
<organism evidence="9">
    <name type="scientific">Sediminibacterium sp. KACHI17</name>
    <dbReference type="NCBI Taxonomy" id="1751071"/>
    <lineage>
        <taxon>Bacteria</taxon>
        <taxon>Pseudomonadati</taxon>
        <taxon>Bacteroidota</taxon>
        <taxon>Chitinophagia</taxon>
        <taxon>Chitinophagales</taxon>
        <taxon>Chitinophagaceae</taxon>
        <taxon>Sediminibacterium</taxon>
    </lineage>
</organism>
<accession>A0AAT9GGU3</accession>
<feature type="transmembrane region" description="Helical" evidence="8">
    <location>
        <begin position="71"/>
        <end position="89"/>
    </location>
</feature>
<proteinExistence type="inferred from homology"/>
<dbReference type="InterPro" id="IPR052017">
    <property type="entry name" value="TSUP"/>
</dbReference>
<dbReference type="AlphaFoldDB" id="A0AAT9GGU3"/>